<sequence>MLLGRTHDDDDNLRHDILVFERIKREQRKATMQVRDVTAESDTPSKEPKRTHENDAAKDTPKAATSPEPGAASEEGIAKADEATAVKEEVALPEPRGETTPERLEDEVPEFGDKASEEATRKVETAQKEAEEPSGAPPVGADEITDHAPKHQGGEEAATATEAEPEAADENKKSLEAAEESVKLAAGTES</sequence>
<keyword evidence="2" id="KW-1185">Reference proteome</keyword>
<proteinExistence type="predicted"/>
<protein>
    <submittedName>
        <fullName evidence="1">Uncharacterized protein</fullName>
    </submittedName>
</protein>
<accession>A0ACB8DGC3</accession>
<reference evidence="1" key="1">
    <citation type="submission" date="2020-05" db="EMBL/GenBank/DDBJ databases">
        <title>Large-scale comparative analyses of tick genomes elucidate their genetic diversity and vector capacities.</title>
        <authorList>
            <person name="Jia N."/>
            <person name="Wang J."/>
            <person name="Shi W."/>
            <person name="Du L."/>
            <person name="Sun Y."/>
            <person name="Zhan W."/>
            <person name="Jiang J."/>
            <person name="Wang Q."/>
            <person name="Zhang B."/>
            <person name="Ji P."/>
            <person name="Sakyi L.B."/>
            <person name="Cui X."/>
            <person name="Yuan T."/>
            <person name="Jiang B."/>
            <person name="Yang W."/>
            <person name="Lam T.T.-Y."/>
            <person name="Chang Q."/>
            <person name="Ding S."/>
            <person name="Wang X."/>
            <person name="Zhu J."/>
            <person name="Ruan X."/>
            <person name="Zhao L."/>
            <person name="Wei J."/>
            <person name="Que T."/>
            <person name="Du C."/>
            <person name="Cheng J."/>
            <person name="Dai P."/>
            <person name="Han X."/>
            <person name="Huang E."/>
            <person name="Gao Y."/>
            <person name="Liu J."/>
            <person name="Shao H."/>
            <person name="Ye R."/>
            <person name="Li L."/>
            <person name="Wei W."/>
            <person name="Wang X."/>
            <person name="Wang C."/>
            <person name="Yang T."/>
            <person name="Huo Q."/>
            <person name="Li W."/>
            <person name="Guo W."/>
            <person name="Chen H."/>
            <person name="Zhou L."/>
            <person name="Ni X."/>
            <person name="Tian J."/>
            <person name="Zhou Y."/>
            <person name="Sheng Y."/>
            <person name="Liu T."/>
            <person name="Pan Y."/>
            <person name="Xia L."/>
            <person name="Li J."/>
            <person name="Zhao F."/>
            <person name="Cao W."/>
        </authorList>
    </citation>
    <scope>NUCLEOTIDE SEQUENCE</scope>
    <source>
        <strain evidence="1">Dsil-2018</strain>
    </source>
</reference>
<comment type="caution">
    <text evidence="1">The sequence shown here is derived from an EMBL/GenBank/DDBJ whole genome shotgun (WGS) entry which is preliminary data.</text>
</comment>
<dbReference type="EMBL" id="CM023471">
    <property type="protein sequence ID" value="KAH7967137.1"/>
    <property type="molecule type" value="Genomic_DNA"/>
</dbReference>
<gene>
    <name evidence="1" type="ORF">HPB49_023014</name>
</gene>
<evidence type="ECO:0000313" key="1">
    <source>
        <dbReference type="EMBL" id="KAH7967137.1"/>
    </source>
</evidence>
<name>A0ACB8DGC3_DERSI</name>
<dbReference type="Proteomes" id="UP000821865">
    <property type="component" value="Chromosome 2"/>
</dbReference>
<evidence type="ECO:0000313" key="2">
    <source>
        <dbReference type="Proteomes" id="UP000821865"/>
    </source>
</evidence>
<organism evidence="1 2">
    <name type="scientific">Dermacentor silvarum</name>
    <name type="common">Tick</name>
    <dbReference type="NCBI Taxonomy" id="543639"/>
    <lineage>
        <taxon>Eukaryota</taxon>
        <taxon>Metazoa</taxon>
        <taxon>Ecdysozoa</taxon>
        <taxon>Arthropoda</taxon>
        <taxon>Chelicerata</taxon>
        <taxon>Arachnida</taxon>
        <taxon>Acari</taxon>
        <taxon>Parasitiformes</taxon>
        <taxon>Ixodida</taxon>
        <taxon>Ixodoidea</taxon>
        <taxon>Ixodidae</taxon>
        <taxon>Rhipicephalinae</taxon>
        <taxon>Dermacentor</taxon>
    </lineage>
</organism>